<evidence type="ECO:0000256" key="1">
    <source>
        <dbReference type="SAM" id="MobiDB-lite"/>
    </source>
</evidence>
<reference evidence="2" key="1">
    <citation type="submission" date="2023-06" db="EMBL/GenBank/DDBJ databases">
        <title>MT1 and MT2 Draft Genomes of Novel Species.</title>
        <authorList>
            <person name="Venkateswaran K."/>
        </authorList>
    </citation>
    <scope>NUCLEOTIDE SEQUENCE</scope>
    <source>
        <strain evidence="2">F6_8S_P_1B</strain>
    </source>
</reference>
<dbReference type="RefSeq" id="WP_301209749.1">
    <property type="nucleotide sequence ID" value="NZ_JAROCF010000001.1"/>
</dbReference>
<comment type="caution">
    <text evidence="2">The sequence shown here is derived from an EMBL/GenBank/DDBJ whole genome shotgun (WGS) entry which is preliminary data.</text>
</comment>
<protein>
    <submittedName>
        <fullName evidence="2">Uncharacterized protein</fullName>
    </submittedName>
</protein>
<proteinExistence type="predicted"/>
<evidence type="ECO:0000313" key="2">
    <source>
        <dbReference type="EMBL" id="MDN4612931.1"/>
    </source>
</evidence>
<gene>
    <name evidence="2" type="ORF">P5G50_00585</name>
</gene>
<organism evidence="2 3">
    <name type="scientific">Leifsonia williamsii</name>
    <dbReference type="NCBI Taxonomy" id="3035919"/>
    <lineage>
        <taxon>Bacteria</taxon>
        <taxon>Bacillati</taxon>
        <taxon>Actinomycetota</taxon>
        <taxon>Actinomycetes</taxon>
        <taxon>Micrococcales</taxon>
        <taxon>Microbacteriaceae</taxon>
        <taxon>Leifsonia</taxon>
    </lineage>
</organism>
<sequence length="82" mass="8983">MDRSHARSPPPSTAEAETELPEFESVFAEVAGLDPSTSKEHSRLRDSLLVSLYPATATPAALKRLRAAVRSPQWKPELTLGR</sequence>
<name>A0ABT8K7Y6_9MICO</name>
<dbReference type="Proteomes" id="UP001174208">
    <property type="component" value="Unassembled WGS sequence"/>
</dbReference>
<accession>A0ABT8K7Y6</accession>
<evidence type="ECO:0000313" key="3">
    <source>
        <dbReference type="Proteomes" id="UP001174208"/>
    </source>
</evidence>
<feature type="region of interest" description="Disordered" evidence="1">
    <location>
        <begin position="1"/>
        <end position="20"/>
    </location>
</feature>
<dbReference type="EMBL" id="JAROCF010000001">
    <property type="protein sequence ID" value="MDN4612931.1"/>
    <property type="molecule type" value="Genomic_DNA"/>
</dbReference>
<keyword evidence="3" id="KW-1185">Reference proteome</keyword>